<sequence>MSCTSNPFWHDPTKNELILKGIVTAENKHTDVPISIWMESFDQYTITDSDGNFSIPINNSQSGTGHISGPVKIYFFIYNYNLDSATVFFTNGELSKDQTDFSTNGDLIKRVELTKILSGEMEFQLLENRFYDQDTVLLTFDG</sequence>
<name>A0A382JA30_9ZZZZ</name>
<reference evidence="1" key="1">
    <citation type="submission" date="2018-05" db="EMBL/GenBank/DDBJ databases">
        <authorList>
            <person name="Lanie J.A."/>
            <person name="Ng W.-L."/>
            <person name="Kazmierczak K.M."/>
            <person name="Andrzejewski T.M."/>
            <person name="Davidsen T.M."/>
            <person name="Wayne K.J."/>
            <person name="Tettelin H."/>
            <person name="Glass J.I."/>
            <person name="Rusch D."/>
            <person name="Podicherti R."/>
            <person name="Tsui H.-C.T."/>
            <person name="Winkler M.E."/>
        </authorList>
    </citation>
    <scope>NUCLEOTIDE SEQUENCE</scope>
</reference>
<feature type="non-terminal residue" evidence="1">
    <location>
        <position position="142"/>
    </location>
</feature>
<dbReference type="EMBL" id="UINC01072834">
    <property type="protein sequence ID" value="SVC08756.1"/>
    <property type="molecule type" value="Genomic_DNA"/>
</dbReference>
<dbReference type="InterPro" id="IPR008969">
    <property type="entry name" value="CarboxyPept-like_regulatory"/>
</dbReference>
<accession>A0A382JA30</accession>
<evidence type="ECO:0008006" key="2">
    <source>
        <dbReference type="Google" id="ProtNLM"/>
    </source>
</evidence>
<dbReference type="AlphaFoldDB" id="A0A382JA30"/>
<organism evidence="1">
    <name type="scientific">marine metagenome</name>
    <dbReference type="NCBI Taxonomy" id="408172"/>
    <lineage>
        <taxon>unclassified sequences</taxon>
        <taxon>metagenomes</taxon>
        <taxon>ecological metagenomes</taxon>
    </lineage>
</organism>
<gene>
    <name evidence="1" type="ORF">METZ01_LOCUS261610</name>
</gene>
<protein>
    <recommendedName>
        <fullName evidence="2">Carboxypeptidase regulatory-like domain-containing protein</fullName>
    </recommendedName>
</protein>
<evidence type="ECO:0000313" key="1">
    <source>
        <dbReference type="EMBL" id="SVC08756.1"/>
    </source>
</evidence>
<dbReference type="SUPFAM" id="SSF49464">
    <property type="entry name" value="Carboxypeptidase regulatory domain-like"/>
    <property type="match status" value="1"/>
</dbReference>
<proteinExistence type="predicted"/>